<dbReference type="PROSITE" id="PS51085">
    <property type="entry name" value="2FE2S_FER_2"/>
    <property type="match status" value="1"/>
</dbReference>
<evidence type="ECO:0000256" key="9">
    <source>
        <dbReference type="ARBA" id="ARBA00023004"/>
    </source>
</evidence>
<dbReference type="InterPro" id="IPR016208">
    <property type="entry name" value="Ald_Oxase/xanthine_DH-like"/>
</dbReference>
<keyword evidence="8" id="KW-0560">Oxidoreductase</keyword>
<comment type="caution">
    <text evidence="13">The sequence shown here is derived from an EMBL/GenBank/DDBJ whole genome shotgun (WGS) entry which is preliminary data.</text>
</comment>
<evidence type="ECO:0000313" key="13">
    <source>
        <dbReference type="EMBL" id="MBO0360822.1"/>
    </source>
</evidence>
<feature type="domain" description="2Fe-2S ferredoxin-type" evidence="11">
    <location>
        <begin position="3"/>
        <end position="89"/>
    </location>
</feature>
<dbReference type="InterPro" id="IPR006058">
    <property type="entry name" value="2Fe2S_fd_BS"/>
</dbReference>
<keyword evidence="4" id="KW-0500">Molybdenum</keyword>
<dbReference type="InterPro" id="IPR002346">
    <property type="entry name" value="Mopterin_DH_FAD-bd"/>
</dbReference>
<dbReference type="InterPro" id="IPR005107">
    <property type="entry name" value="CO_DH_flav_C"/>
</dbReference>
<dbReference type="RefSeq" id="WP_206986732.1">
    <property type="nucleotide sequence ID" value="NZ_JAFLQZ010000024.1"/>
</dbReference>
<dbReference type="PANTHER" id="PTHR11908:SF132">
    <property type="entry name" value="ALDEHYDE OXIDASE 1-RELATED"/>
    <property type="match status" value="1"/>
</dbReference>
<evidence type="ECO:0000259" key="12">
    <source>
        <dbReference type="PROSITE" id="PS51387"/>
    </source>
</evidence>
<gene>
    <name evidence="13" type="ORF">J0X19_22880</name>
</gene>
<evidence type="ECO:0000256" key="6">
    <source>
        <dbReference type="ARBA" id="ARBA00022723"/>
    </source>
</evidence>
<comment type="cofactor">
    <cofactor evidence="10">
        <name>Mo-molybdopterin cytosine dinucleotide</name>
        <dbReference type="ChEBI" id="CHEBI:71308"/>
    </cofactor>
</comment>
<sequence>MNENVAFFLNGNAVTVERPAADLLLIDYLRSPEVHLAGPKKPCGQGGCGGCTVIVSHWEDGQIQHTAINSCLRPVAALNGLLVTTVEGTGAYRVPNPKYLTQQATSGSRAGAPADAPASPILVQALAQTQAKRTQVLADADDARQQLQQDAPGLQLDDEAAGFPSEVTHAGVNPVAHRLAINNGSQCGYCTVGFVMNMSEFLLNNPKPTKREIEEIFDGNICRCTGYRPILAGMETFASDWSPADEANLMPCLGDSDFMAQRPATHVHIPVPLAARKPPERVSLALGGDGQGASSWLAPDNLAELLKLLREHYQARPYLLHANTGFGIYPAEYRHAKVLLDLRFVRELQVYSCTQDGLTLGAGTTYTTLLKRLRQRQDDQLPPAAADADSTRLGAIHYMARRTAGRLVRNAATLGGNLGLLLKHMVTSTEAPFPSDLATALVGIDAKVSYADPLAGDEPSAFLPLEELIARAAHDPDVAQRLVLVALHLPAGAPTDVALAQKVALRDVNAHSIVNATTLLTLQADETVDDARLVFGGLAPYPWRATKTEAVLRGRSLTAEALPGLVQELLATLQAELREHWQGWQVRYLEVPDEGFTPEYRQALAVAFLYKAIINACVVRGVPLQADLRSAGISTWGQWPVSTGSQSYKVQDFKRPVSQPFIKATALQQASGQVRYTQELLLPPGTVQGALVQSRRAWASFYLREPGADEKPQSLTSLRRHLAERFPTGFVDLITCEAFKHGRLNMQGMCLDQPILAIDAVSYVGQTLALVAARTERQAQAIADYVATNCVQYGPALVPAGAPAWWNQPVLTLAQAIEQNSIFPDYPQTAPYFNHIWRITRPGSDEKWINDWAEWQAADRPQPRHLTDPQQSSHMLDDHLCCVVESGQQVGGQAHFYLETQAVLAVPADDGRMIVHASTQSPQEMHWTAAKALGSTFHSVDVRVPSVGGAFGGKTEQTRFVVGAAVIAAQAMKQPIRLALSREQDTALIGKRHAYYGRCRVAIDTGQVGSTDQVDEAKRGLLRGLSAQLWGDGGAFYDCSFIVANCIMARADNAYLIPHFQVQLDVCRTNTAPSTAFRAFGDIQGKLMLENALDDAACAIGLTAEQVREKNLYRRGDVTPFGQALSYCYMRDVWQYLKEQCRYEAKLAEVAAFNKANRWRKRGLSMMPVKYGSGYNLVMLEQAAAVVAVYQADGSVIIHQGGVEMGQGLLTQVRQVATYILNIPMSLIRVEGPATSVIPNPTSSGASTGTSYNAEVVRRTCEQLRSRLLDFGYQLLKDKGNEWCQQQGIDFWNYGEKGWRTKLEVNGKEQLIWQSLVTLAYQNRVNLVCSFTVPMSGGETPVPNVTYKEPKDQPVIPGYQSTPIPNFQPQFDSFPGFTYSAACSVVEIDVLTGETKILSADLVYDLGWSLNPALDVGQIEGAFVQGIGYVLSEKLVFEPGGSDAEPAPDAGRLNTLNTWTYKPPATTSIPLEFNVRLFPRDLAGNVPENSSEVLSSKEVGEPPLVLAATVFFAVKAAVRASRKQRGLNELFALEAPATVQEIQRACAVEFAQ</sequence>
<dbReference type="InterPro" id="IPR016169">
    <property type="entry name" value="FAD-bd_PCMH_sub2"/>
</dbReference>
<dbReference type="SUPFAM" id="SSF55447">
    <property type="entry name" value="CO dehydrogenase flavoprotein C-terminal domain-like"/>
    <property type="match status" value="1"/>
</dbReference>
<reference evidence="13" key="1">
    <citation type="submission" date="2021-03" db="EMBL/GenBank/DDBJ databases">
        <authorList>
            <person name="Kim M.K."/>
        </authorList>
    </citation>
    <scope>NUCLEOTIDE SEQUENCE</scope>
    <source>
        <strain evidence="13">BT186</strain>
    </source>
</reference>
<dbReference type="Proteomes" id="UP000664144">
    <property type="component" value="Unassembled WGS sequence"/>
</dbReference>
<evidence type="ECO:0000256" key="4">
    <source>
        <dbReference type="ARBA" id="ARBA00022505"/>
    </source>
</evidence>
<dbReference type="PROSITE" id="PS00197">
    <property type="entry name" value="2FE2S_FER_1"/>
    <property type="match status" value="1"/>
</dbReference>
<dbReference type="Pfam" id="PF00941">
    <property type="entry name" value="FAD_binding_5"/>
    <property type="match status" value="1"/>
</dbReference>
<dbReference type="InterPro" id="IPR001041">
    <property type="entry name" value="2Fe-2S_ferredoxin-type"/>
</dbReference>
<dbReference type="SUPFAM" id="SSF56176">
    <property type="entry name" value="FAD-binding/transporter-associated domain-like"/>
    <property type="match status" value="1"/>
</dbReference>
<evidence type="ECO:0000256" key="10">
    <source>
        <dbReference type="ARBA" id="ARBA00053029"/>
    </source>
</evidence>
<dbReference type="InterPro" id="IPR036884">
    <property type="entry name" value="2Fe-2S-bd_dom_sf"/>
</dbReference>
<dbReference type="Pfam" id="PF02738">
    <property type="entry name" value="MoCoBD_1"/>
    <property type="match status" value="1"/>
</dbReference>
<dbReference type="SUPFAM" id="SSF54292">
    <property type="entry name" value="2Fe-2S ferredoxin-like"/>
    <property type="match status" value="1"/>
</dbReference>
<dbReference type="PIRSF" id="PIRSF000127">
    <property type="entry name" value="Xanthine_DH"/>
    <property type="match status" value="1"/>
</dbReference>
<comment type="similarity">
    <text evidence="3">Belongs to the xanthine dehydrogenase family.</text>
</comment>
<keyword evidence="6" id="KW-0479">Metal-binding</keyword>
<dbReference type="Gene3D" id="3.10.20.30">
    <property type="match status" value="1"/>
</dbReference>
<dbReference type="Pfam" id="PF20256">
    <property type="entry name" value="MoCoBD_2"/>
    <property type="match status" value="1"/>
</dbReference>
<dbReference type="InterPro" id="IPR037165">
    <property type="entry name" value="AldOxase/xan_DH_Mopterin-bd_sf"/>
</dbReference>
<evidence type="ECO:0000259" key="11">
    <source>
        <dbReference type="PROSITE" id="PS51085"/>
    </source>
</evidence>
<dbReference type="Gene3D" id="3.30.365.10">
    <property type="entry name" value="Aldehyde oxidase/xanthine dehydrogenase, molybdopterin binding domain"/>
    <property type="match status" value="4"/>
</dbReference>
<dbReference type="SMART" id="SM01092">
    <property type="entry name" value="CO_deh_flav_C"/>
    <property type="match status" value="1"/>
</dbReference>
<keyword evidence="9" id="KW-0408">Iron</keyword>
<dbReference type="Gene3D" id="3.90.1170.50">
    <property type="entry name" value="Aldehyde oxidase/xanthine dehydrogenase, a/b hammerhead"/>
    <property type="match status" value="1"/>
</dbReference>
<dbReference type="InterPro" id="IPR002888">
    <property type="entry name" value="2Fe-2S-bd"/>
</dbReference>
<name>A0A939JFV3_9BACT</name>
<dbReference type="InterPro" id="IPR000674">
    <property type="entry name" value="Ald_Oxase/Xan_DH_a/b"/>
</dbReference>
<dbReference type="SUPFAM" id="SSF56003">
    <property type="entry name" value="Molybdenum cofactor-binding domain"/>
    <property type="match status" value="1"/>
</dbReference>
<comment type="cofactor">
    <cofactor evidence="2">
        <name>FAD</name>
        <dbReference type="ChEBI" id="CHEBI:57692"/>
    </cofactor>
</comment>
<dbReference type="Gene3D" id="3.30.465.10">
    <property type="match status" value="1"/>
</dbReference>
<dbReference type="EMBL" id="JAFLQZ010000024">
    <property type="protein sequence ID" value="MBO0360822.1"/>
    <property type="molecule type" value="Genomic_DNA"/>
</dbReference>
<proteinExistence type="inferred from homology"/>
<dbReference type="InterPro" id="IPR012675">
    <property type="entry name" value="Beta-grasp_dom_sf"/>
</dbReference>
<dbReference type="SUPFAM" id="SSF47741">
    <property type="entry name" value="CO dehydrogenase ISP C-domain like"/>
    <property type="match status" value="1"/>
</dbReference>
<keyword evidence="7" id="KW-0274">FAD</keyword>
<dbReference type="Pfam" id="PF03450">
    <property type="entry name" value="CO_deh_flav_C"/>
    <property type="match status" value="1"/>
</dbReference>
<dbReference type="InterPro" id="IPR036856">
    <property type="entry name" value="Ald_Oxase/Xan_DH_a/b_sf"/>
</dbReference>
<evidence type="ECO:0000256" key="2">
    <source>
        <dbReference type="ARBA" id="ARBA00001974"/>
    </source>
</evidence>
<dbReference type="GO" id="GO:0071949">
    <property type="term" value="F:FAD binding"/>
    <property type="evidence" value="ECO:0007669"/>
    <property type="project" value="InterPro"/>
</dbReference>
<dbReference type="GO" id="GO:0051537">
    <property type="term" value="F:2 iron, 2 sulfur cluster binding"/>
    <property type="evidence" value="ECO:0007669"/>
    <property type="project" value="InterPro"/>
</dbReference>
<accession>A0A939JFV3</accession>
<evidence type="ECO:0000256" key="3">
    <source>
        <dbReference type="ARBA" id="ARBA00006849"/>
    </source>
</evidence>
<evidence type="ECO:0000313" key="14">
    <source>
        <dbReference type="Proteomes" id="UP000664144"/>
    </source>
</evidence>
<dbReference type="PANTHER" id="PTHR11908">
    <property type="entry name" value="XANTHINE DEHYDROGENASE"/>
    <property type="match status" value="1"/>
</dbReference>
<keyword evidence="14" id="KW-1185">Reference proteome</keyword>
<evidence type="ECO:0000256" key="5">
    <source>
        <dbReference type="ARBA" id="ARBA00022630"/>
    </source>
</evidence>
<dbReference type="FunFam" id="3.30.365.10:FF:000001">
    <property type="entry name" value="Xanthine dehydrogenase oxidase"/>
    <property type="match status" value="1"/>
</dbReference>
<dbReference type="PROSITE" id="PS51387">
    <property type="entry name" value="FAD_PCMH"/>
    <property type="match status" value="1"/>
</dbReference>
<dbReference type="Gene3D" id="1.10.150.120">
    <property type="entry name" value="[2Fe-2S]-binding domain"/>
    <property type="match status" value="1"/>
</dbReference>
<dbReference type="InterPro" id="IPR036010">
    <property type="entry name" value="2Fe-2S_ferredoxin-like_sf"/>
</dbReference>
<dbReference type="InterPro" id="IPR008274">
    <property type="entry name" value="AldOxase/xan_DH_MoCoBD1"/>
</dbReference>
<dbReference type="GO" id="GO:0016491">
    <property type="term" value="F:oxidoreductase activity"/>
    <property type="evidence" value="ECO:0007669"/>
    <property type="project" value="UniProtKB-KW"/>
</dbReference>
<dbReference type="SMART" id="SM01008">
    <property type="entry name" value="Ald_Xan_dh_C"/>
    <property type="match status" value="1"/>
</dbReference>
<dbReference type="InterPro" id="IPR036683">
    <property type="entry name" value="CO_DH_flav_C_dom_sf"/>
</dbReference>
<evidence type="ECO:0000256" key="8">
    <source>
        <dbReference type="ARBA" id="ARBA00023002"/>
    </source>
</evidence>
<keyword evidence="5" id="KW-0285">Flavoprotein</keyword>
<protein>
    <submittedName>
        <fullName evidence="13">Molybdopterin-dependent oxidoreductase</fullName>
    </submittedName>
</protein>
<dbReference type="Gene3D" id="3.30.390.50">
    <property type="entry name" value="CO dehydrogenase flavoprotein, C-terminal domain"/>
    <property type="match status" value="1"/>
</dbReference>
<comment type="cofactor">
    <cofactor evidence="1">
        <name>Mo-molybdopterin</name>
        <dbReference type="ChEBI" id="CHEBI:71302"/>
    </cofactor>
</comment>
<feature type="domain" description="FAD-binding PCMH-type" evidence="12">
    <location>
        <begin position="289"/>
        <end position="508"/>
    </location>
</feature>
<dbReference type="InterPro" id="IPR016166">
    <property type="entry name" value="FAD-bd_PCMH"/>
</dbReference>
<dbReference type="InterPro" id="IPR036318">
    <property type="entry name" value="FAD-bd_PCMH-like_sf"/>
</dbReference>
<dbReference type="SUPFAM" id="SSF54665">
    <property type="entry name" value="CO dehydrogenase molybdoprotein N-domain-like"/>
    <property type="match status" value="1"/>
</dbReference>
<evidence type="ECO:0000256" key="7">
    <source>
        <dbReference type="ARBA" id="ARBA00022827"/>
    </source>
</evidence>
<evidence type="ECO:0000256" key="1">
    <source>
        <dbReference type="ARBA" id="ARBA00001924"/>
    </source>
</evidence>
<organism evidence="13 14">
    <name type="scientific">Hymenobacter telluris</name>
    <dbReference type="NCBI Taxonomy" id="2816474"/>
    <lineage>
        <taxon>Bacteria</taxon>
        <taxon>Pseudomonadati</taxon>
        <taxon>Bacteroidota</taxon>
        <taxon>Cytophagia</taxon>
        <taxon>Cytophagales</taxon>
        <taxon>Hymenobacteraceae</taxon>
        <taxon>Hymenobacter</taxon>
    </lineage>
</organism>
<dbReference type="GO" id="GO:0005506">
    <property type="term" value="F:iron ion binding"/>
    <property type="evidence" value="ECO:0007669"/>
    <property type="project" value="InterPro"/>
</dbReference>
<dbReference type="Pfam" id="PF01799">
    <property type="entry name" value="Fer2_2"/>
    <property type="match status" value="1"/>
</dbReference>
<dbReference type="InterPro" id="IPR046867">
    <property type="entry name" value="AldOxase/xan_DH_MoCoBD2"/>
</dbReference>